<proteinExistence type="predicted"/>
<dbReference type="KEGG" id="puo:RZN69_17425"/>
<dbReference type="EMBL" id="CP136920">
    <property type="protein sequence ID" value="WOO40551.1"/>
    <property type="molecule type" value="Genomic_DNA"/>
</dbReference>
<accession>A0AAQ3QSN5</accession>
<evidence type="ECO:0000313" key="4">
    <source>
        <dbReference type="EMBL" id="WOO40551.1"/>
    </source>
</evidence>
<dbReference type="KEGG" id="puo:RZN69_17915"/>
<evidence type="ECO:0000313" key="5">
    <source>
        <dbReference type="Proteomes" id="UP001304300"/>
    </source>
</evidence>
<organism evidence="3 5">
    <name type="scientific">Rubellicoccus peritrichatus</name>
    <dbReference type="NCBI Taxonomy" id="3080537"/>
    <lineage>
        <taxon>Bacteria</taxon>
        <taxon>Pseudomonadati</taxon>
        <taxon>Verrucomicrobiota</taxon>
        <taxon>Opitutia</taxon>
        <taxon>Puniceicoccales</taxon>
        <taxon>Cerasicoccaceae</taxon>
        <taxon>Rubellicoccus</taxon>
    </lineage>
</organism>
<reference evidence="3 5" key="1">
    <citation type="submission" date="2023-10" db="EMBL/GenBank/DDBJ databases">
        <title>Rubellicoccus peritrichatus gen. nov., sp. nov., isolated from an algae of coral reef tank.</title>
        <authorList>
            <person name="Luo J."/>
        </authorList>
    </citation>
    <scope>NUCLEOTIDE SEQUENCE [LARGE SCALE GENOMIC DNA]</scope>
    <source>
        <strain evidence="3 5">CR14</strain>
    </source>
</reference>
<dbReference type="Proteomes" id="UP001304300">
    <property type="component" value="Chromosome"/>
</dbReference>
<dbReference type="KEGG" id="puo:RZN69_17670"/>
<protein>
    <submittedName>
        <fullName evidence="3">Uncharacterized protein</fullName>
    </submittedName>
</protein>
<dbReference type="AlphaFoldDB" id="A0AAQ3QSN5"/>
<dbReference type="EMBL" id="CP136920">
    <property type="protein sequence ID" value="WOO40501.1"/>
    <property type="molecule type" value="Genomic_DNA"/>
</dbReference>
<keyword evidence="5" id="KW-1185">Reference proteome</keyword>
<name>A0AAQ3QSN5_9BACT</name>
<evidence type="ECO:0000313" key="3">
    <source>
        <dbReference type="EMBL" id="WOO40501.1"/>
    </source>
</evidence>
<dbReference type="EMBL" id="CP136920">
    <property type="protein sequence ID" value="WOO40452.1"/>
    <property type="molecule type" value="Genomic_DNA"/>
</dbReference>
<dbReference type="KEGG" id="puo:RZN69_18165"/>
<dbReference type="EMBL" id="CP136920">
    <property type="protein sequence ID" value="WOO40403.1"/>
    <property type="molecule type" value="Genomic_DNA"/>
</dbReference>
<evidence type="ECO:0000313" key="2">
    <source>
        <dbReference type="EMBL" id="WOO40452.1"/>
    </source>
</evidence>
<dbReference type="RefSeq" id="WP_317832636.1">
    <property type="nucleotide sequence ID" value="NZ_CP136920.1"/>
</dbReference>
<evidence type="ECO:0000313" key="1">
    <source>
        <dbReference type="EMBL" id="WOO40403.1"/>
    </source>
</evidence>
<sequence length="96" mass="10936">MTELVEAFIETNDDYYEIVMEIKLSYLHETGDLVRVYYKDSEEELLRPLVDKLINDETWEAIIDCAFDGSNFSEGLFIESLAAEAYAEAMNPLAAA</sequence>
<gene>
    <name evidence="1" type="ORF">RZN69_17425</name>
    <name evidence="2" type="ORF">RZN69_17670</name>
    <name evidence="3" type="ORF">RZN69_17915</name>
    <name evidence="4" type="ORF">RZN69_18165</name>
</gene>